<protein>
    <submittedName>
        <fullName evidence="3">Uncharacterized protein</fullName>
    </submittedName>
</protein>
<feature type="transmembrane region" description="Helical" evidence="2">
    <location>
        <begin position="304"/>
        <end position="323"/>
    </location>
</feature>
<dbReference type="OrthoDB" id="16820at2759"/>
<gene>
    <name evidence="3" type="ORF">N0V93_005325</name>
</gene>
<feature type="transmembrane region" description="Helical" evidence="2">
    <location>
        <begin position="146"/>
        <end position="165"/>
    </location>
</feature>
<keyword evidence="4" id="KW-1185">Reference proteome</keyword>
<organism evidence="3 4">
    <name type="scientific">Gnomoniopsis smithogilvyi</name>
    <dbReference type="NCBI Taxonomy" id="1191159"/>
    <lineage>
        <taxon>Eukaryota</taxon>
        <taxon>Fungi</taxon>
        <taxon>Dikarya</taxon>
        <taxon>Ascomycota</taxon>
        <taxon>Pezizomycotina</taxon>
        <taxon>Sordariomycetes</taxon>
        <taxon>Sordariomycetidae</taxon>
        <taxon>Diaporthales</taxon>
        <taxon>Gnomoniaceae</taxon>
        <taxon>Gnomoniopsis</taxon>
    </lineage>
</organism>
<reference evidence="3" key="1">
    <citation type="submission" date="2022-10" db="EMBL/GenBank/DDBJ databases">
        <title>Tapping the CABI collections for fungal endophytes: first genome assemblies for Collariella, Neodidymelliopsis, Ascochyta clinopodiicola, Didymella pomorum, Didymosphaeria variabile, Neocosmospora piperis and Neocucurbitaria cava.</title>
        <authorList>
            <person name="Hill R."/>
        </authorList>
    </citation>
    <scope>NUCLEOTIDE SEQUENCE</scope>
    <source>
        <strain evidence="3">IMI 355082</strain>
    </source>
</reference>
<proteinExistence type="predicted"/>
<keyword evidence="2" id="KW-0812">Transmembrane</keyword>
<feature type="transmembrane region" description="Helical" evidence="2">
    <location>
        <begin position="104"/>
        <end position="126"/>
    </location>
</feature>
<feature type="transmembrane region" description="Helical" evidence="2">
    <location>
        <begin position="343"/>
        <end position="363"/>
    </location>
</feature>
<comment type="caution">
    <text evidence="3">The sequence shown here is derived from an EMBL/GenBank/DDBJ whole genome shotgun (WGS) entry which is preliminary data.</text>
</comment>
<evidence type="ECO:0000256" key="2">
    <source>
        <dbReference type="SAM" id="Phobius"/>
    </source>
</evidence>
<evidence type="ECO:0000313" key="3">
    <source>
        <dbReference type="EMBL" id="KAJ4391705.1"/>
    </source>
</evidence>
<feature type="transmembrane region" description="Helical" evidence="2">
    <location>
        <begin position="186"/>
        <end position="206"/>
    </location>
</feature>
<dbReference type="Proteomes" id="UP001140453">
    <property type="component" value="Unassembled WGS sequence"/>
</dbReference>
<accession>A0A9W8YVD4</accession>
<sequence>MSSNPEGTKRERDGTDQEELPAKPIHGDLAIWGPRIATLGCLGLNLWQAQQIPGPHGVVGVTFPFFGTSSQDRFAAQRMTWTLASPLLIWTIEGYRAANSMTPLALPLAFGVATQVFGIATVAPIYYACSLFTGDVPSADKKVDPLAAMAVLPATIIGHVLPSILMSTLPLTATEVSRSHFTLQSIVCYAFYLSPITVSVLTRGISAGVRWLRRKWHSTSAPVKERTKEQYVQAGLDLPALQASYSMMLVLQAGQQLPGVIEALRILYDVLEPFSWPDRLALLIMNARPGSISHILGTEQEPSFSIGSSLTLFISSTMAFLLYNVWDLRRRGYITNREAVKTALGLSAAPIAPGAAYAGMWLWRENVLCRVR</sequence>
<evidence type="ECO:0000256" key="1">
    <source>
        <dbReference type="SAM" id="MobiDB-lite"/>
    </source>
</evidence>
<keyword evidence="2" id="KW-0472">Membrane</keyword>
<name>A0A9W8YVD4_9PEZI</name>
<dbReference type="EMBL" id="JAPEVB010000003">
    <property type="protein sequence ID" value="KAJ4391705.1"/>
    <property type="molecule type" value="Genomic_DNA"/>
</dbReference>
<dbReference type="AlphaFoldDB" id="A0A9W8YVD4"/>
<evidence type="ECO:0000313" key="4">
    <source>
        <dbReference type="Proteomes" id="UP001140453"/>
    </source>
</evidence>
<feature type="region of interest" description="Disordered" evidence="1">
    <location>
        <begin position="1"/>
        <end position="21"/>
    </location>
</feature>
<keyword evidence="2" id="KW-1133">Transmembrane helix</keyword>